<feature type="region of interest" description="Disordered" evidence="1">
    <location>
        <begin position="1"/>
        <end position="81"/>
    </location>
</feature>
<accession>A0A6A6FHM6</accession>
<evidence type="ECO:0000259" key="2">
    <source>
        <dbReference type="PROSITE" id="PS50235"/>
    </source>
</evidence>
<dbReference type="InterPro" id="IPR028889">
    <property type="entry name" value="USP"/>
</dbReference>
<feature type="domain" description="USP" evidence="2">
    <location>
        <begin position="107"/>
        <end position="450"/>
    </location>
</feature>
<protein>
    <recommendedName>
        <fullName evidence="2">USP domain-containing protein</fullName>
    </recommendedName>
</protein>
<feature type="compositionally biased region" description="Pro residues" evidence="1">
    <location>
        <begin position="58"/>
        <end position="69"/>
    </location>
</feature>
<dbReference type="OrthoDB" id="289038at2759"/>
<gene>
    <name evidence="3" type="ORF">CERZMDRAFT_96640</name>
</gene>
<dbReference type="Pfam" id="PF00443">
    <property type="entry name" value="UCH"/>
    <property type="match status" value="1"/>
</dbReference>
<keyword evidence="4" id="KW-1185">Reference proteome</keyword>
<evidence type="ECO:0000313" key="3">
    <source>
        <dbReference type="EMBL" id="KAF2212966.1"/>
    </source>
</evidence>
<dbReference type="CDD" id="cd02257">
    <property type="entry name" value="Peptidase_C19"/>
    <property type="match status" value="1"/>
</dbReference>
<dbReference type="InterPro" id="IPR050164">
    <property type="entry name" value="Peptidase_C19"/>
</dbReference>
<organism evidence="3 4">
    <name type="scientific">Cercospora zeae-maydis SCOH1-5</name>
    <dbReference type="NCBI Taxonomy" id="717836"/>
    <lineage>
        <taxon>Eukaryota</taxon>
        <taxon>Fungi</taxon>
        <taxon>Dikarya</taxon>
        <taxon>Ascomycota</taxon>
        <taxon>Pezizomycotina</taxon>
        <taxon>Dothideomycetes</taxon>
        <taxon>Dothideomycetidae</taxon>
        <taxon>Mycosphaerellales</taxon>
        <taxon>Mycosphaerellaceae</taxon>
        <taxon>Cercospora</taxon>
    </lineage>
</organism>
<dbReference type="GO" id="GO:0004843">
    <property type="term" value="F:cysteine-type deubiquitinase activity"/>
    <property type="evidence" value="ECO:0007669"/>
    <property type="project" value="InterPro"/>
</dbReference>
<dbReference type="AlphaFoldDB" id="A0A6A6FHM6"/>
<dbReference type="PROSITE" id="PS50235">
    <property type="entry name" value="USP_3"/>
    <property type="match status" value="1"/>
</dbReference>
<dbReference type="GO" id="GO:0016579">
    <property type="term" value="P:protein deubiquitination"/>
    <property type="evidence" value="ECO:0007669"/>
    <property type="project" value="InterPro"/>
</dbReference>
<dbReference type="InterPro" id="IPR038765">
    <property type="entry name" value="Papain-like_cys_pep_sf"/>
</dbReference>
<dbReference type="InterPro" id="IPR001394">
    <property type="entry name" value="Peptidase_C19_UCH"/>
</dbReference>
<dbReference type="SUPFAM" id="SSF54001">
    <property type="entry name" value="Cysteine proteinases"/>
    <property type="match status" value="1"/>
</dbReference>
<dbReference type="PANTHER" id="PTHR24006">
    <property type="entry name" value="UBIQUITIN CARBOXYL-TERMINAL HYDROLASE"/>
    <property type="match status" value="1"/>
</dbReference>
<feature type="compositionally biased region" description="Polar residues" evidence="1">
    <location>
        <begin position="1"/>
        <end position="19"/>
    </location>
</feature>
<dbReference type="EMBL" id="ML992671">
    <property type="protein sequence ID" value="KAF2212966.1"/>
    <property type="molecule type" value="Genomic_DNA"/>
</dbReference>
<evidence type="ECO:0000313" key="4">
    <source>
        <dbReference type="Proteomes" id="UP000799539"/>
    </source>
</evidence>
<evidence type="ECO:0000256" key="1">
    <source>
        <dbReference type="SAM" id="MobiDB-lite"/>
    </source>
</evidence>
<name>A0A6A6FHM6_9PEZI</name>
<proteinExistence type="predicted"/>
<dbReference type="GO" id="GO:0005829">
    <property type="term" value="C:cytosol"/>
    <property type="evidence" value="ECO:0007669"/>
    <property type="project" value="TreeGrafter"/>
</dbReference>
<dbReference type="GO" id="GO:0005634">
    <property type="term" value="C:nucleus"/>
    <property type="evidence" value="ECO:0007669"/>
    <property type="project" value="TreeGrafter"/>
</dbReference>
<dbReference type="Proteomes" id="UP000799539">
    <property type="component" value="Unassembled WGS sequence"/>
</dbReference>
<reference evidence="3" key="1">
    <citation type="journal article" date="2020" name="Stud. Mycol.">
        <title>101 Dothideomycetes genomes: a test case for predicting lifestyles and emergence of pathogens.</title>
        <authorList>
            <person name="Haridas S."/>
            <person name="Albert R."/>
            <person name="Binder M."/>
            <person name="Bloem J."/>
            <person name="Labutti K."/>
            <person name="Salamov A."/>
            <person name="Andreopoulos B."/>
            <person name="Baker S."/>
            <person name="Barry K."/>
            <person name="Bills G."/>
            <person name="Bluhm B."/>
            <person name="Cannon C."/>
            <person name="Castanera R."/>
            <person name="Culley D."/>
            <person name="Daum C."/>
            <person name="Ezra D."/>
            <person name="Gonzalez J."/>
            <person name="Henrissat B."/>
            <person name="Kuo A."/>
            <person name="Liang C."/>
            <person name="Lipzen A."/>
            <person name="Lutzoni F."/>
            <person name="Magnuson J."/>
            <person name="Mondo S."/>
            <person name="Nolan M."/>
            <person name="Ohm R."/>
            <person name="Pangilinan J."/>
            <person name="Park H.-J."/>
            <person name="Ramirez L."/>
            <person name="Alfaro M."/>
            <person name="Sun H."/>
            <person name="Tritt A."/>
            <person name="Yoshinaga Y."/>
            <person name="Zwiers L.-H."/>
            <person name="Turgeon B."/>
            <person name="Goodwin S."/>
            <person name="Spatafora J."/>
            <person name="Crous P."/>
            <person name="Grigoriev I."/>
        </authorList>
    </citation>
    <scope>NUCLEOTIDE SEQUENCE</scope>
    <source>
        <strain evidence="3">SCOH1-5</strain>
    </source>
</reference>
<sequence length="450" mass="50797">MPSSSVLPITRRGSQSSQMAPKRNRNASESAGARRSPGDDITSPAAKRSRVRSSTSAPIPPAGSPPADPTPGEYEKQSRESNVCVALEVPNNVPRREFPKRKDETSKGMFNPGALCYRNASLQALFHSPPFYHFLATVHQDCDEQANKCVLCALREVLYWYFDSPGTKVDGDGGTAEVARRTLETFTAACKQHPPHDQVGAREIKKNLQSDAFMFIDYLVRERIANTKGVNQELFNDFFELGIEERWKCRHCGKISITPRQTVELGLTVEFMEKDKTQHVLWHLNRGYFYEKLGLWCDTPTCTVLRAERAGKDSKPPLRMFTRRIKRAPEVLVVRIARFGLVKSGNSVTVEKVRERMQVLEFLNLNPYRHKDMKDDCVYRLDGAVGHKGKNVQSGHYVAAVRNEDGRYEVINDSQSIVRSDDFATMGAFNESSDTNGAEFDPYVLVYSKY</sequence>
<dbReference type="Gene3D" id="3.90.70.10">
    <property type="entry name" value="Cysteine proteinases"/>
    <property type="match status" value="1"/>
</dbReference>